<feature type="region of interest" description="Disordered" evidence="1">
    <location>
        <begin position="213"/>
        <end position="326"/>
    </location>
</feature>
<dbReference type="Proteomes" id="UP001320420">
    <property type="component" value="Unassembled WGS sequence"/>
</dbReference>
<sequence>MTGRPRAENETQKRTNYSSFPRVTAGFAVIHTLAFIFAAGATAVGGIVQRKLGQRTATGVVAAVLWGLSLLLLGAMVRFKKVEIIPRSKNGEMQRWNKERRESVDRRASVVAEAKAVGRKDLSSIPEEDVGWKPLILGNPTSAYRRINVIELGSLTRWTEIRKRNRLIDEGGHGHLNRRAMGFAREELERRGNELYDDIHRGGERIGHVAHKVSRRSLRSKRSYESNPRTPAVELQDLSSHSPAGVGRAHRRAPIPGGSAPEEVGDGSFIEDTSVHGMDSGDIDFEADHVGPMDESKAGIEERDFEDVNLENGTAPPRSKSQNKQD</sequence>
<feature type="transmembrane region" description="Helical" evidence="2">
    <location>
        <begin position="23"/>
        <end position="48"/>
    </location>
</feature>
<protein>
    <submittedName>
        <fullName evidence="3">Uncharacterized protein</fullName>
    </submittedName>
</protein>
<gene>
    <name evidence="3" type="ORF">SLS62_001883</name>
</gene>
<evidence type="ECO:0000256" key="1">
    <source>
        <dbReference type="SAM" id="MobiDB-lite"/>
    </source>
</evidence>
<dbReference type="AlphaFoldDB" id="A0AAN9UYK7"/>
<name>A0AAN9UYK7_9PEZI</name>
<feature type="transmembrane region" description="Helical" evidence="2">
    <location>
        <begin position="60"/>
        <end position="79"/>
    </location>
</feature>
<dbReference type="EMBL" id="JAKJXP020000009">
    <property type="protein sequence ID" value="KAK7755941.1"/>
    <property type="molecule type" value="Genomic_DNA"/>
</dbReference>
<keyword evidence="2" id="KW-0472">Membrane</keyword>
<organism evidence="3 4">
    <name type="scientific">Diatrype stigma</name>
    <dbReference type="NCBI Taxonomy" id="117547"/>
    <lineage>
        <taxon>Eukaryota</taxon>
        <taxon>Fungi</taxon>
        <taxon>Dikarya</taxon>
        <taxon>Ascomycota</taxon>
        <taxon>Pezizomycotina</taxon>
        <taxon>Sordariomycetes</taxon>
        <taxon>Xylariomycetidae</taxon>
        <taxon>Xylariales</taxon>
        <taxon>Diatrypaceae</taxon>
        <taxon>Diatrype</taxon>
    </lineage>
</organism>
<feature type="compositionally biased region" description="Basic and acidic residues" evidence="1">
    <location>
        <begin position="286"/>
        <end position="302"/>
    </location>
</feature>
<keyword evidence="2" id="KW-1133">Transmembrane helix</keyword>
<accession>A0AAN9UYK7</accession>
<proteinExistence type="predicted"/>
<reference evidence="3 4" key="1">
    <citation type="submission" date="2024-02" db="EMBL/GenBank/DDBJ databases">
        <title>De novo assembly and annotation of 12 fungi associated with fruit tree decline syndrome in Ontario, Canada.</title>
        <authorList>
            <person name="Sulman M."/>
            <person name="Ellouze W."/>
            <person name="Ilyukhin E."/>
        </authorList>
    </citation>
    <scope>NUCLEOTIDE SEQUENCE [LARGE SCALE GENOMIC DNA]</scope>
    <source>
        <strain evidence="3 4">M11/M66-122</strain>
    </source>
</reference>
<keyword evidence="2" id="KW-0812">Transmembrane</keyword>
<evidence type="ECO:0000313" key="3">
    <source>
        <dbReference type="EMBL" id="KAK7755941.1"/>
    </source>
</evidence>
<evidence type="ECO:0000313" key="4">
    <source>
        <dbReference type="Proteomes" id="UP001320420"/>
    </source>
</evidence>
<evidence type="ECO:0000256" key="2">
    <source>
        <dbReference type="SAM" id="Phobius"/>
    </source>
</evidence>
<keyword evidence="4" id="KW-1185">Reference proteome</keyword>
<comment type="caution">
    <text evidence="3">The sequence shown here is derived from an EMBL/GenBank/DDBJ whole genome shotgun (WGS) entry which is preliminary data.</text>
</comment>